<proteinExistence type="predicted"/>
<name>A0ABU6SLV4_9FABA</name>
<keyword evidence="1" id="KW-0863">Zinc-finger</keyword>
<evidence type="ECO:0000259" key="4">
    <source>
        <dbReference type="PROSITE" id="PS50158"/>
    </source>
</evidence>
<dbReference type="SUPFAM" id="SSF57756">
    <property type="entry name" value="Retrovirus zinc finger-like domains"/>
    <property type="match status" value="1"/>
</dbReference>
<dbReference type="SMART" id="SM00343">
    <property type="entry name" value="ZnF_C2HC"/>
    <property type="match status" value="1"/>
</dbReference>
<dbReference type="Proteomes" id="UP001341840">
    <property type="component" value="Unassembled WGS sequence"/>
</dbReference>
<comment type="caution">
    <text evidence="5">The sequence shown here is derived from an EMBL/GenBank/DDBJ whole genome shotgun (WGS) entry which is preliminary data.</text>
</comment>
<evidence type="ECO:0000256" key="2">
    <source>
        <dbReference type="SAM" id="Coils"/>
    </source>
</evidence>
<accession>A0ABU6SLV4</accession>
<evidence type="ECO:0000313" key="6">
    <source>
        <dbReference type="Proteomes" id="UP001341840"/>
    </source>
</evidence>
<keyword evidence="1" id="KW-0862">Zinc</keyword>
<evidence type="ECO:0000256" key="1">
    <source>
        <dbReference type="PROSITE-ProRule" id="PRU00047"/>
    </source>
</evidence>
<feature type="region of interest" description="Disordered" evidence="3">
    <location>
        <begin position="1"/>
        <end position="38"/>
    </location>
</feature>
<dbReference type="InterPro" id="IPR036875">
    <property type="entry name" value="Znf_CCHC_sf"/>
</dbReference>
<keyword evidence="1" id="KW-0479">Metal-binding</keyword>
<evidence type="ECO:0000256" key="3">
    <source>
        <dbReference type="SAM" id="MobiDB-lite"/>
    </source>
</evidence>
<feature type="domain" description="CCHC-type" evidence="4">
    <location>
        <begin position="65"/>
        <end position="81"/>
    </location>
</feature>
<dbReference type="PROSITE" id="PS50158">
    <property type="entry name" value="ZF_CCHC"/>
    <property type="match status" value="1"/>
</dbReference>
<dbReference type="InterPro" id="IPR001878">
    <property type="entry name" value="Znf_CCHC"/>
</dbReference>
<keyword evidence="2" id="KW-0175">Coiled coil</keyword>
<gene>
    <name evidence="5" type="ORF">PIB30_060312</name>
</gene>
<keyword evidence="6" id="KW-1185">Reference proteome</keyword>
<feature type="coiled-coil region" evidence="2">
    <location>
        <begin position="91"/>
        <end position="132"/>
    </location>
</feature>
<dbReference type="Gene3D" id="4.10.60.10">
    <property type="entry name" value="Zinc finger, CCHC-type"/>
    <property type="match status" value="1"/>
</dbReference>
<dbReference type="EMBL" id="JASCZI010060947">
    <property type="protein sequence ID" value="MED6136933.1"/>
    <property type="molecule type" value="Genomic_DNA"/>
</dbReference>
<organism evidence="5 6">
    <name type="scientific">Stylosanthes scabra</name>
    <dbReference type="NCBI Taxonomy" id="79078"/>
    <lineage>
        <taxon>Eukaryota</taxon>
        <taxon>Viridiplantae</taxon>
        <taxon>Streptophyta</taxon>
        <taxon>Embryophyta</taxon>
        <taxon>Tracheophyta</taxon>
        <taxon>Spermatophyta</taxon>
        <taxon>Magnoliopsida</taxon>
        <taxon>eudicotyledons</taxon>
        <taxon>Gunneridae</taxon>
        <taxon>Pentapetalae</taxon>
        <taxon>rosids</taxon>
        <taxon>fabids</taxon>
        <taxon>Fabales</taxon>
        <taxon>Fabaceae</taxon>
        <taxon>Papilionoideae</taxon>
        <taxon>50 kb inversion clade</taxon>
        <taxon>dalbergioids sensu lato</taxon>
        <taxon>Dalbergieae</taxon>
        <taxon>Pterocarpus clade</taxon>
        <taxon>Stylosanthes</taxon>
    </lineage>
</organism>
<sequence length="296" mass="33878">MTILDPQSGKTKKKSLALKASSQEEESDDNNEGEEDQDFALLMKQFNKFAKKKNFNFKGKKKSPKCYECGKIGHIKPNCPKFQKGEKDKKMKKKQKAYMSWENENEDLMKMNNDLQKENENLKVQNKTFEKAKTISNNESCESCRVHIHEIDKLNTCLAKFNESSKNLDNMLKNQKHVNDRKGIGYDTNKASTSQNEHKKTRKTIRQPQVSKANKAEFGAEGAGESERNERIATNLEGHCWSLCVRIPLSHAYASKRGRHAQMLISAPMRTHRSIPASINRGAFHHFKESPLPHLA</sequence>
<protein>
    <recommendedName>
        <fullName evidence="4">CCHC-type domain-containing protein</fullName>
    </recommendedName>
</protein>
<evidence type="ECO:0000313" key="5">
    <source>
        <dbReference type="EMBL" id="MED6136933.1"/>
    </source>
</evidence>
<dbReference type="Pfam" id="PF00098">
    <property type="entry name" value="zf-CCHC"/>
    <property type="match status" value="1"/>
</dbReference>
<feature type="compositionally biased region" description="Acidic residues" evidence="3">
    <location>
        <begin position="23"/>
        <end position="38"/>
    </location>
</feature>
<feature type="region of interest" description="Disordered" evidence="3">
    <location>
        <begin position="181"/>
        <end position="229"/>
    </location>
</feature>
<reference evidence="5 6" key="1">
    <citation type="journal article" date="2023" name="Plants (Basel)">
        <title>Bridging the Gap: Combining Genomics and Transcriptomics Approaches to Understand Stylosanthes scabra, an Orphan Legume from the Brazilian Caatinga.</title>
        <authorList>
            <person name="Ferreira-Neto J.R.C."/>
            <person name="da Silva M.D."/>
            <person name="Binneck E."/>
            <person name="de Melo N.F."/>
            <person name="da Silva R.H."/>
            <person name="de Melo A.L.T.M."/>
            <person name="Pandolfi V."/>
            <person name="Bustamante F.O."/>
            <person name="Brasileiro-Vidal A.C."/>
            <person name="Benko-Iseppon A.M."/>
        </authorList>
    </citation>
    <scope>NUCLEOTIDE SEQUENCE [LARGE SCALE GENOMIC DNA]</scope>
    <source>
        <tissue evidence="5">Leaves</tissue>
    </source>
</reference>